<dbReference type="AlphaFoldDB" id="A0A1I3NB99"/>
<dbReference type="RefSeq" id="WP_092779957.1">
    <property type="nucleotide sequence ID" value="NZ_FORA01000002.1"/>
</dbReference>
<proteinExistence type="predicted"/>
<dbReference type="EMBL" id="FORA01000002">
    <property type="protein sequence ID" value="SFJ06427.1"/>
    <property type="molecule type" value="Genomic_DNA"/>
</dbReference>
<dbReference type="STRING" id="390807.SAMN04488095_2103"/>
<reference evidence="1 2" key="1">
    <citation type="submission" date="2016-10" db="EMBL/GenBank/DDBJ databases">
        <authorList>
            <person name="de Groot N.N."/>
        </authorList>
    </citation>
    <scope>NUCLEOTIDE SEQUENCE [LARGE SCALE GENOMIC DNA]</scope>
    <source>
        <strain evidence="1 2">DSM 19073</strain>
    </source>
</reference>
<evidence type="ECO:0000313" key="2">
    <source>
        <dbReference type="Proteomes" id="UP000199110"/>
    </source>
</evidence>
<keyword evidence="2" id="KW-1185">Reference proteome</keyword>
<accession>A0A1I3NB99</accession>
<protein>
    <submittedName>
        <fullName evidence="1">Uncharacterized protein</fullName>
    </submittedName>
</protein>
<sequence length="125" mass="13069">MPPDVIPRALVAEALGLPDDTDALPPGDLPLDRFAARLIGYLSTPEADAETPDAWTGAVMDRLISDDPELALKALVAGARLDGAEVLSDALADLGQRDAATLRAIEKRAASDPRLTALIAATEDE</sequence>
<evidence type="ECO:0000313" key="1">
    <source>
        <dbReference type="EMBL" id="SFJ06427.1"/>
    </source>
</evidence>
<organism evidence="1 2">
    <name type="scientific">Jannaschia pohangensis</name>
    <dbReference type="NCBI Taxonomy" id="390807"/>
    <lineage>
        <taxon>Bacteria</taxon>
        <taxon>Pseudomonadati</taxon>
        <taxon>Pseudomonadota</taxon>
        <taxon>Alphaproteobacteria</taxon>
        <taxon>Rhodobacterales</taxon>
        <taxon>Roseobacteraceae</taxon>
        <taxon>Jannaschia</taxon>
    </lineage>
</organism>
<dbReference type="Proteomes" id="UP000199110">
    <property type="component" value="Unassembled WGS sequence"/>
</dbReference>
<gene>
    <name evidence="1" type="ORF">SAMN04488095_2103</name>
</gene>
<dbReference type="OrthoDB" id="7855356at2"/>
<name>A0A1I3NB99_9RHOB</name>